<dbReference type="AlphaFoldDB" id="A0A0E9TH15"/>
<evidence type="ECO:0000313" key="1">
    <source>
        <dbReference type="EMBL" id="JAH52018.1"/>
    </source>
</evidence>
<dbReference type="EMBL" id="GBXM01056559">
    <property type="protein sequence ID" value="JAH52018.1"/>
    <property type="molecule type" value="Transcribed_RNA"/>
</dbReference>
<sequence length="54" mass="6046">MCTSAIYLIGVTLLWNGHAPLKACFVRYLRYCYSPLVLRVKGGLGIVVIFLQKS</sequence>
<organism evidence="1">
    <name type="scientific">Anguilla anguilla</name>
    <name type="common">European freshwater eel</name>
    <name type="synonym">Muraena anguilla</name>
    <dbReference type="NCBI Taxonomy" id="7936"/>
    <lineage>
        <taxon>Eukaryota</taxon>
        <taxon>Metazoa</taxon>
        <taxon>Chordata</taxon>
        <taxon>Craniata</taxon>
        <taxon>Vertebrata</taxon>
        <taxon>Euteleostomi</taxon>
        <taxon>Actinopterygii</taxon>
        <taxon>Neopterygii</taxon>
        <taxon>Teleostei</taxon>
        <taxon>Anguilliformes</taxon>
        <taxon>Anguillidae</taxon>
        <taxon>Anguilla</taxon>
    </lineage>
</organism>
<protein>
    <submittedName>
        <fullName evidence="1">Uncharacterized protein</fullName>
    </submittedName>
</protein>
<accession>A0A0E9TH15</accession>
<name>A0A0E9TH15_ANGAN</name>
<reference evidence="1" key="1">
    <citation type="submission" date="2014-11" db="EMBL/GenBank/DDBJ databases">
        <authorList>
            <person name="Amaro Gonzalez C."/>
        </authorList>
    </citation>
    <scope>NUCLEOTIDE SEQUENCE</scope>
</reference>
<reference evidence="1" key="2">
    <citation type="journal article" date="2015" name="Fish Shellfish Immunol.">
        <title>Early steps in the European eel (Anguilla anguilla)-Vibrio vulnificus interaction in the gills: Role of the RtxA13 toxin.</title>
        <authorList>
            <person name="Callol A."/>
            <person name="Pajuelo D."/>
            <person name="Ebbesson L."/>
            <person name="Teles M."/>
            <person name="MacKenzie S."/>
            <person name="Amaro C."/>
        </authorList>
    </citation>
    <scope>NUCLEOTIDE SEQUENCE</scope>
</reference>
<proteinExistence type="predicted"/>